<comment type="caution">
    <text evidence="2">The sequence shown here is derived from an EMBL/GenBank/DDBJ whole genome shotgun (WGS) entry which is preliminary data.</text>
</comment>
<dbReference type="Proteomes" id="UP001341840">
    <property type="component" value="Unassembled WGS sequence"/>
</dbReference>
<name>A0ABU6U6V5_9FABA</name>
<evidence type="ECO:0000313" key="3">
    <source>
        <dbReference type="Proteomes" id="UP001341840"/>
    </source>
</evidence>
<dbReference type="Pfam" id="PF03004">
    <property type="entry name" value="Transposase_24"/>
    <property type="match status" value="1"/>
</dbReference>
<dbReference type="EMBL" id="JASCZI010120852">
    <property type="protein sequence ID" value="MED6155918.1"/>
    <property type="molecule type" value="Genomic_DNA"/>
</dbReference>
<reference evidence="2 3" key="1">
    <citation type="journal article" date="2023" name="Plants (Basel)">
        <title>Bridging the Gap: Combining Genomics and Transcriptomics Approaches to Understand Stylosanthes scabra, an Orphan Legume from the Brazilian Caatinga.</title>
        <authorList>
            <person name="Ferreira-Neto J.R.C."/>
            <person name="da Silva M.D."/>
            <person name="Binneck E."/>
            <person name="de Melo N.F."/>
            <person name="da Silva R.H."/>
            <person name="de Melo A.L.T.M."/>
            <person name="Pandolfi V."/>
            <person name="Bustamante F.O."/>
            <person name="Brasileiro-Vidal A.C."/>
            <person name="Benko-Iseppon A.M."/>
        </authorList>
    </citation>
    <scope>NUCLEOTIDE SEQUENCE [LARGE SCALE GENOMIC DNA]</scope>
    <source>
        <tissue evidence="2">Leaves</tissue>
    </source>
</reference>
<sequence length="374" mass="43013">MQESTGRSSVQPREVHKDTLAIGSGPRQAKSKVRQFRPPRIKARPAHPTRVVVPQVPAARDLSRSLAEIDDSDSGDPEYNPMADDVDSWDDHLDRLFEREEVGSRDMEVRRRDTDTWKVNVIAFPIYVRSWKQMTEYKKREYERQIKRYFHFEVDDKKAVKEMILTKFGKIWRDTRGRLFHRFYDETKSLEENVEHRCPRGINPDHWRAFLKYRLHEDTLKKCRTNTANRAKQLYIHVGGSKTLARRTEEEEALAEIESRDASTKELSQNDSLTQVLGKEHSGRVRGLGSGPSPTQLFGQTSQPSNHGLQIHEYQKQIAAIEARTTEAEKKSQTMEHLIRFLVQWQGGDLPPEIAAEMYALGSGATTSDASPSS</sequence>
<organism evidence="2 3">
    <name type="scientific">Stylosanthes scabra</name>
    <dbReference type="NCBI Taxonomy" id="79078"/>
    <lineage>
        <taxon>Eukaryota</taxon>
        <taxon>Viridiplantae</taxon>
        <taxon>Streptophyta</taxon>
        <taxon>Embryophyta</taxon>
        <taxon>Tracheophyta</taxon>
        <taxon>Spermatophyta</taxon>
        <taxon>Magnoliopsida</taxon>
        <taxon>eudicotyledons</taxon>
        <taxon>Gunneridae</taxon>
        <taxon>Pentapetalae</taxon>
        <taxon>rosids</taxon>
        <taxon>fabids</taxon>
        <taxon>Fabales</taxon>
        <taxon>Fabaceae</taxon>
        <taxon>Papilionoideae</taxon>
        <taxon>50 kb inversion clade</taxon>
        <taxon>dalbergioids sensu lato</taxon>
        <taxon>Dalbergieae</taxon>
        <taxon>Pterocarpus clade</taxon>
        <taxon>Stylosanthes</taxon>
    </lineage>
</organism>
<dbReference type="PANTHER" id="PTHR33144">
    <property type="entry name" value="OS10G0409366 PROTEIN-RELATED"/>
    <property type="match status" value="1"/>
</dbReference>
<gene>
    <name evidence="2" type="ORF">PIB30_009981</name>
</gene>
<proteinExistence type="predicted"/>
<dbReference type="InterPro" id="IPR004252">
    <property type="entry name" value="Probable_transposase_24"/>
</dbReference>
<evidence type="ECO:0008006" key="4">
    <source>
        <dbReference type="Google" id="ProtNLM"/>
    </source>
</evidence>
<evidence type="ECO:0000256" key="1">
    <source>
        <dbReference type="SAM" id="MobiDB-lite"/>
    </source>
</evidence>
<feature type="compositionally biased region" description="Polar residues" evidence="1">
    <location>
        <begin position="1"/>
        <end position="11"/>
    </location>
</feature>
<dbReference type="PANTHER" id="PTHR33144:SF46">
    <property type="entry name" value="OS04G0610000 PROTEIN"/>
    <property type="match status" value="1"/>
</dbReference>
<keyword evidence="3" id="KW-1185">Reference proteome</keyword>
<evidence type="ECO:0000313" key="2">
    <source>
        <dbReference type="EMBL" id="MED6155918.1"/>
    </source>
</evidence>
<feature type="compositionally biased region" description="Basic residues" evidence="1">
    <location>
        <begin position="29"/>
        <end position="47"/>
    </location>
</feature>
<accession>A0ABU6U6V5</accession>
<protein>
    <recommendedName>
        <fullName evidence="4">Transposase, Ptta/En/Spm, plant</fullName>
    </recommendedName>
</protein>
<feature type="region of interest" description="Disordered" evidence="1">
    <location>
        <begin position="1"/>
        <end position="52"/>
    </location>
</feature>